<comment type="caution">
    <text evidence="2">The sequence shown here is derived from an EMBL/GenBank/DDBJ whole genome shotgun (WGS) entry which is preliminary data.</text>
</comment>
<dbReference type="RefSeq" id="WP_094846686.1">
    <property type="nucleotide sequence ID" value="NZ_NEVJ01000002.1"/>
</dbReference>
<name>A0A261RFJ4_9BORD</name>
<evidence type="ECO:0000313" key="2">
    <source>
        <dbReference type="EMBL" id="OZI23725.1"/>
    </source>
</evidence>
<feature type="region of interest" description="Disordered" evidence="1">
    <location>
        <begin position="1"/>
        <end position="23"/>
    </location>
</feature>
<dbReference type="EMBL" id="NEVJ01000002">
    <property type="protein sequence ID" value="OZI23725.1"/>
    <property type="molecule type" value="Genomic_DNA"/>
</dbReference>
<protein>
    <submittedName>
        <fullName evidence="2">Uncharacterized protein</fullName>
    </submittedName>
</protein>
<evidence type="ECO:0000313" key="3">
    <source>
        <dbReference type="Proteomes" id="UP000216857"/>
    </source>
</evidence>
<dbReference type="AlphaFoldDB" id="A0A261RFJ4"/>
<reference evidence="2" key="1">
    <citation type="submission" date="2017-05" db="EMBL/GenBank/DDBJ databases">
        <title>Complete and WGS of Bordetella genogroups.</title>
        <authorList>
            <person name="Spilker T."/>
            <person name="Lipuma J."/>
        </authorList>
    </citation>
    <scope>NUCLEOTIDE SEQUENCE</scope>
    <source>
        <strain evidence="2">AU21707</strain>
    </source>
</reference>
<keyword evidence="3" id="KW-1185">Reference proteome</keyword>
<gene>
    <name evidence="2" type="ORF">CAL26_09850</name>
</gene>
<sequence length="67" mass="7370">MKRTNQLRTGNVTGTGPKFRGPKAKQLAIPTRHLRPRKAKQPGITLPVGMSSMLVALFKRAGLQTPY</sequence>
<dbReference type="Proteomes" id="UP000216857">
    <property type="component" value="Unassembled WGS sequence"/>
</dbReference>
<proteinExistence type="predicted"/>
<organism evidence="2 3">
    <name type="scientific">Bordetella genomosp. 9</name>
    <dbReference type="NCBI Taxonomy" id="1416803"/>
    <lineage>
        <taxon>Bacteria</taxon>
        <taxon>Pseudomonadati</taxon>
        <taxon>Pseudomonadota</taxon>
        <taxon>Betaproteobacteria</taxon>
        <taxon>Burkholderiales</taxon>
        <taxon>Alcaligenaceae</taxon>
        <taxon>Bordetella</taxon>
    </lineage>
</organism>
<evidence type="ECO:0000256" key="1">
    <source>
        <dbReference type="SAM" id="MobiDB-lite"/>
    </source>
</evidence>
<accession>A0A261RFJ4</accession>
<feature type="compositionally biased region" description="Polar residues" evidence="1">
    <location>
        <begin position="1"/>
        <end position="14"/>
    </location>
</feature>